<feature type="domain" description="ABC transporter" evidence="10">
    <location>
        <begin position="346"/>
        <end position="583"/>
    </location>
</feature>
<evidence type="ECO:0000256" key="2">
    <source>
        <dbReference type="ARBA" id="ARBA00022448"/>
    </source>
</evidence>
<dbReference type="PANTHER" id="PTHR24221">
    <property type="entry name" value="ATP-BINDING CASSETTE SUB-FAMILY B"/>
    <property type="match status" value="1"/>
</dbReference>
<evidence type="ECO:0000259" key="11">
    <source>
        <dbReference type="PROSITE" id="PS50929"/>
    </source>
</evidence>
<keyword evidence="7 9" id="KW-0472">Membrane</keyword>
<dbReference type="InterPro" id="IPR003593">
    <property type="entry name" value="AAA+_ATPase"/>
</dbReference>
<evidence type="ECO:0000259" key="10">
    <source>
        <dbReference type="PROSITE" id="PS50893"/>
    </source>
</evidence>
<dbReference type="Proteomes" id="UP000293852">
    <property type="component" value="Unassembled WGS sequence"/>
</dbReference>
<dbReference type="Gene3D" id="1.20.1560.10">
    <property type="entry name" value="ABC transporter type 1, transmembrane domain"/>
    <property type="match status" value="2"/>
</dbReference>
<dbReference type="GO" id="GO:0005886">
    <property type="term" value="C:plasma membrane"/>
    <property type="evidence" value="ECO:0007669"/>
    <property type="project" value="UniProtKB-SubCell"/>
</dbReference>
<dbReference type="EMBL" id="SGWX01000001">
    <property type="protein sequence ID" value="RZS63250.1"/>
    <property type="molecule type" value="Genomic_DNA"/>
</dbReference>
<feature type="transmembrane region" description="Helical" evidence="9">
    <location>
        <begin position="286"/>
        <end position="307"/>
    </location>
</feature>
<dbReference type="GO" id="GO:0005737">
    <property type="term" value="C:cytoplasm"/>
    <property type="evidence" value="ECO:0007669"/>
    <property type="project" value="UniProtKB-ARBA"/>
</dbReference>
<feature type="transmembrane region" description="Helical" evidence="9">
    <location>
        <begin position="262"/>
        <end position="280"/>
    </location>
</feature>
<feature type="domain" description="ABC transmembrane type-1" evidence="11">
    <location>
        <begin position="704"/>
        <end position="962"/>
    </location>
</feature>
<keyword evidence="6 9" id="KW-1133">Transmembrane helix</keyword>
<dbReference type="PROSITE" id="PS50929">
    <property type="entry name" value="ABC_TM1F"/>
    <property type="match status" value="2"/>
</dbReference>
<keyword evidence="5" id="KW-0067">ATP-binding</keyword>
<sequence>MSTTTLDPGAGLPTKAPARPHAVDDPSRRLDWRRLHGATAVLALVGLVVGAVAQTLGTVVAGQMAQDPAMATLLALAACLVGGALLDSAGLVTWAGVVDRAEGRLRGDLLTAALRQPLAALGEQAAGEILDRVDDDTHAVGALVRRQLWAAGRTVAGVVPMWAVAGVTWWPGWFVFPALGAAVWWLARPRLGEIARRKVEEEKAWTDHAAAFEEAVAARDDLRTSLGRPFALRRVAELSAVAHRRFKAVLDVEFRLVRTSGLLLHGMLAAVAVVGVAIAATDGMSVAALVTLFLVTARFVGQVDNLVHHLPDIQEGLGAVTRLRQMLDVEPEPTGGDDVPDGPLDVEFRGLDFAYPAQDGEPSFALRDVNLSVPAGHTVALVGRTGSGKSTLASVLSRAVEPPRGTVLLGGADVRDLDLQRLRAAVGVVTQRTELLAGTLGENITLFADVAPGVVEAAVRDLGLADWVAGLPDGLDTLLGPGGTRLSAGEEQLVAFARLLVRDVQVVVLDEATARMDPLTEARVVAASERLLRGRTGVLVAHRLSTIERAELVAVLDHGRVVQQGPRAELAAQPGRFRSLLEAGASGLLDGEPEDGDPRADDVELDSRDAASAAQGVDAVEAAADAVVAAGSTVAAGAAGPAAGVAGPATGAASPPGPDGHTPGAGVGARRRTGPPPALRQPGDGLGLGRAVLRQLAVTPRWGLLGAVLFLVASLISAQGAAVGFLWGHTVDALRDGGGLTWPLVAMSALLVAAPLSLAWAIYVYPRWWIEVLLRVRMAVLAGQTQQHRLPATPPGEIVARAMDADRFVRYADRWVDFVNGLTIVVVTALLGWSWQAGAVLLAVMVVPAAASALGRPIAGRSAARSSAARARFGRSLVSALDAARTVKLAARTPQVHAHLSGVDAGRVKAAIFEHRVQAVLDGVPTVMIQVGVVAAWYALLHGSWNLATALLVANAVTGFGWFGTVAGAVVTEAPGTRAWLRATSRFADGADLCALPEDVDLVSGAAPAPAPGARDPLDRLELRGLTAVHDDGTIGVADVDLAVRRGELVLLLGRVGSGKSSLLAALAGLVSHTGSVRWNGAEVPDAQTFLRPGRVAYVAQVPRVLSGTFADNVRLDHARDVVGPLEAARMTGDVAEAGGPGALVGHRGVRLSGGQVQRLALARALAADAEVLLADDVSSALDATTEIELWDSLRSRGVTVLGSTSKHAALARADRVVVLVDGSVAAVGPWRALAPAWSHLAG</sequence>
<organism evidence="12 13">
    <name type="scientific">Xylanimonas ulmi</name>
    <dbReference type="NCBI Taxonomy" id="228973"/>
    <lineage>
        <taxon>Bacteria</taxon>
        <taxon>Bacillati</taxon>
        <taxon>Actinomycetota</taxon>
        <taxon>Actinomycetes</taxon>
        <taxon>Micrococcales</taxon>
        <taxon>Promicromonosporaceae</taxon>
        <taxon>Xylanimonas</taxon>
    </lineage>
</organism>
<feature type="domain" description="ABC transmembrane type-1" evidence="11">
    <location>
        <begin position="41"/>
        <end position="315"/>
    </location>
</feature>
<dbReference type="GO" id="GO:0005524">
    <property type="term" value="F:ATP binding"/>
    <property type="evidence" value="ECO:0007669"/>
    <property type="project" value="UniProtKB-KW"/>
</dbReference>
<dbReference type="PROSITE" id="PS50893">
    <property type="entry name" value="ABC_TRANSPORTER_2"/>
    <property type="match status" value="2"/>
</dbReference>
<dbReference type="InterPro" id="IPR036640">
    <property type="entry name" value="ABC1_TM_sf"/>
</dbReference>
<evidence type="ECO:0000256" key="8">
    <source>
        <dbReference type="SAM" id="MobiDB-lite"/>
    </source>
</evidence>
<evidence type="ECO:0000256" key="9">
    <source>
        <dbReference type="SAM" id="Phobius"/>
    </source>
</evidence>
<feature type="region of interest" description="Disordered" evidence="8">
    <location>
        <begin position="586"/>
        <end position="612"/>
    </location>
</feature>
<dbReference type="InterPro" id="IPR003439">
    <property type="entry name" value="ABC_transporter-like_ATP-bd"/>
</dbReference>
<reference evidence="12 13" key="1">
    <citation type="submission" date="2019-02" db="EMBL/GenBank/DDBJ databases">
        <title>Sequencing the genomes of 1000 actinobacteria strains.</title>
        <authorList>
            <person name="Klenk H.-P."/>
        </authorList>
    </citation>
    <scope>NUCLEOTIDE SEQUENCE [LARGE SCALE GENOMIC DNA]</scope>
    <source>
        <strain evidence="12 13">DSM 16932</strain>
    </source>
</reference>
<evidence type="ECO:0000256" key="5">
    <source>
        <dbReference type="ARBA" id="ARBA00022840"/>
    </source>
</evidence>
<dbReference type="AlphaFoldDB" id="A0A4V2EYJ9"/>
<feature type="transmembrane region" description="Helical" evidence="9">
    <location>
        <begin position="815"/>
        <end position="833"/>
    </location>
</feature>
<feature type="domain" description="ABC transporter" evidence="10">
    <location>
        <begin position="1021"/>
        <end position="1241"/>
    </location>
</feature>
<accession>A0A4V2EYJ9</accession>
<evidence type="ECO:0000256" key="4">
    <source>
        <dbReference type="ARBA" id="ARBA00022741"/>
    </source>
</evidence>
<feature type="compositionally biased region" description="Basic and acidic residues" evidence="8">
    <location>
        <begin position="596"/>
        <end position="609"/>
    </location>
</feature>
<evidence type="ECO:0000313" key="12">
    <source>
        <dbReference type="EMBL" id="RZS63250.1"/>
    </source>
</evidence>
<dbReference type="InterPro" id="IPR011527">
    <property type="entry name" value="ABC1_TM_dom"/>
</dbReference>
<feature type="transmembrane region" description="Helical" evidence="9">
    <location>
        <begin position="169"/>
        <end position="187"/>
    </location>
</feature>
<evidence type="ECO:0000313" key="13">
    <source>
        <dbReference type="Proteomes" id="UP000293852"/>
    </source>
</evidence>
<feature type="compositionally biased region" description="Low complexity" evidence="8">
    <location>
        <begin position="639"/>
        <end position="654"/>
    </location>
</feature>
<comment type="caution">
    <text evidence="12">The sequence shown here is derived from an EMBL/GenBank/DDBJ whole genome shotgun (WGS) entry which is preliminary data.</text>
</comment>
<proteinExistence type="predicted"/>
<dbReference type="OrthoDB" id="9806127at2"/>
<comment type="subcellular location">
    <subcellularLocation>
        <location evidence="1">Cell membrane</location>
        <topology evidence="1">Multi-pass membrane protein</topology>
    </subcellularLocation>
</comment>
<evidence type="ECO:0000256" key="7">
    <source>
        <dbReference type="ARBA" id="ARBA00023136"/>
    </source>
</evidence>
<dbReference type="SUPFAM" id="SSF90123">
    <property type="entry name" value="ABC transporter transmembrane region"/>
    <property type="match status" value="2"/>
</dbReference>
<feature type="region of interest" description="Disordered" evidence="8">
    <location>
        <begin position="639"/>
        <end position="684"/>
    </location>
</feature>
<keyword evidence="3 9" id="KW-0812">Transmembrane</keyword>
<gene>
    <name evidence="12" type="ORF">EV386_3613</name>
</gene>
<evidence type="ECO:0000256" key="3">
    <source>
        <dbReference type="ARBA" id="ARBA00022692"/>
    </source>
</evidence>
<feature type="transmembrane region" description="Helical" evidence="9">
    <location>
        <begin position="702"/>
        <end position="728"/>
    </location>
</feature>
<keyword evidence="4" id="KW-0547">Nucleotide-binding</keyword>
<keyword evidence="2" id="KW-0813">Transport</keyword>
<dbReference type="SUPFAM" id="SSF52540">
    <property type="entry name" value="P-loop containing nucleoside triphosphate hydrolases"/>
    <property type="match status" value="2"/>
</dbReference>
<dbReference type="Pfam" id="PF00664">
    <property type="entry name" value="ABC_membrane"/>
    <property type="match status" value="1"/>
</dbReference>
<feature type="transmembrane region" description="Helical" evidence="9">
    <location>
        <begin position="839"/>
        <end position="859"/>
    </location>
</feature>
<dbReference type="Pfam" id="PF00005">
    <property type="entry name" value="ABC_tran"/>
    <property type="match status" value="2"/>
</dbReference>
<protein>
    <submittedName>
        <fullName evidence="12">ABC-type multidrug transport system fused ATPase/permease subunit</fullName>
    </submittedName>
</protein>
<feature type="transmembrane region" description="Helical" evidence="9">
    <location>
        <begin position="947"/>
        <end position="972"/>
    </location>
</feature>
<feature type="transmembrane region" description="Helical" evidence="9">
    <location>
        <begin position="919"/>
        <end position="941"/>
    </location>
</feature>
<feature type="transmembrane region" description="Helical" evidence="9">
    <location>
        <begin position="740"/>
        <end position="765"/>
    </location>
</feature>
<dbReference type="GO" id="GO:0016887">
    <property type="term" value="F:ATP hydrolysis activity"/>
    <property type="evidence" value="ECO:0007669"/>
    <property type="project" value="InterPro"/>
</dbReference>
<dbReference type="PANTHER" id="PTHR24221:SF654">
    <property type="entry name" value="ATP-BINDING CASSETTE SUB-FAMILY B MEMBER 6"/>
    <property type="match status" value="1"/>
</dbReference>
<dbReference type="Gene3D" id="3.40.50.300">
    <property type="entry name" value="P-loop containing nucleotide triphosphate hydrolases"/>
    <property type="match status" value="2"/>
</dbReference>
<dbReference type="GO" id="GO:0034040">
    <property type="term" value="F:ATPase-coupled lipid transmembrane transporter activity"/>
    <property type="evidence" value="ECO:0007669"/>
    <property type="project" value="TreeGrafter"/>
</dbReference>
<dbReference type="InterPro" id="IPR039421">
    <property type="entry name" value="Type_1_exporter"/>
</dbReference>
<dbReference type="SMART" id="SM00382">
    <property type="entry name" value="AAA"/>
    <property type="match status" value="2"/>
</dbReference>
<feature type="transmembrane region" description="Helical" evidence="9">
    <location>
        <begin position="35"/>
        <end position="61"/>
    </location>
</feature>
<dbReference type="RefSeq" id="WP_130416635.1">
    <property type="nucleotide sequence ID" value="NZ_SGWX01000001.1"/>
</dbReference>
<feature type="transmembrane region" description="Helical" evidence="9">
    <location>
        <begin position="73"/>
        <end position="97"/>
    </location>
</feature>
<name>A0A4V2EYJ9_9MICO</name>
<keyword evidence="13" id="KW-1185">Reference proteome</keyword>
<evidence type="ECO:0000256" key="6">
    <source>
        <dbReference type="ARBA" id="ARBA00022989"/>
    </source>
</evidence>
<evidence type="ECO:0000256" key="1">
    <source>
        <dbReference type="ARBA" id="ARBA00004651"/>
    </source>
</evidence>
<dbReference type="FunFam" id="3.40.50.300:FF:000604">
    <property type="entry name" value="ABC transporter B family member 28"/>
    <property type="match status" value="1"/>
</dbReference>
<dbReference type="InterPro" id="IPR027417">
    <property type="entry name" value="P-loop_NTPase"/>
</dbReference>
<feature type="region of interest" description="Disordered" evidence="8">
    <location>
        <begin position="1"/>
        <end position="25"/>
    </location>
</feature>
<dbReference type="GO" id="GO:0140359">
    <property type="term" value="F:ABC-type transporter activity"/>
    <property type="evidence" value="ECO:0007669"/>
    <property type="project" value="InterPro"/>
</dbReference>